<dbReference type="PANTHER" id="PTHR23505:SF79">
    <property type="entry name" value="PROTEIN SPINSTER"/>
    <property type="match status" value="1"/>
</dbReference>
<feature type="transmembrane region" description="Helical" evidence="7">
    <location>
        <begin position="307"/>
        <end position="329"/>
    </location>
</feature>
<dbReference type="OMA" id="TPANDCL"/>
<feature type="transmembrane region" description="Helical" evidence="7">
    <location>
        <begin position="220"/>
        <end position="238"/>
    </location>
</feature>
<dbReference type="KEGG" id="mbr:MONBRDRAFT_27436"/>
<dbReference type="eggNOG" id="KOG1330">
    <property type="taxonomic scope" value="Eukaryota"/>
</dbReference>
<gene>
    <name evidence="9" type="ORF">MONBRDRAFT_27436</name>
</gene>
<dbReference type="InterPro" id="IPR020846">
    <property type="entry name" value="MFS_dom"/>
</dbReference>
<comment type="subcellular location">
    <subcellularLocation>
        <location evidence="1">Membrane</location>
        <topology evidence="1">Multi-pass membrane protein</topology>
    </subcellularLocation>
</comment>
<feature type="transmembrane region" description="Helical" evidence="7">
    <location>
        <begin position="20"/>
        <end position="37"/>
    </location>
</feature>
<accession>A9V597</accession>
<proteinExistence type="inferred from homology"/>
<dbReference type="AlphaFoldDB" id="A9V597"/>
<feature type="transmembrane region" description="Helical" evidence="7">
    <location>
        <begin position="156"/>
        <end position="179"/>
    </location>
</feature>
<dbReference type="Pfam" id="PF07690">
    <property type="entry name" value="MFS_1"/>
    <property type="match status" value="1"/>
</dbReference>
<keyword evidence="4 7" id="KW-1133">Transmembrane helix</keyword>
<reference evidence="9 10" key="1">
    <citation type="journal article" date="2008" name="Nature">
        <title>The genome of the choanoflagellate Monosiga brevicollis and the origin of metazoans.</title>
        <authorList>
            <consortium name="JGI Sequencing"/>
            <person name="King N."/>
            <person name="Westbrook M.J."/>
            <person name="Young S.L."/>
            <person name="Kuo A."/>
            <person name="Abedin M."/>
            <person name="Chapman J."/>
            <person name="Fairclough S."/>
            <person name="Hellsten U."/>
            <person name="Isogai Y."/>
            <person name="Letunic I."/>
            <person name="Marr M."/>
            <person name="Pincus D."/>
            <person name="Putnam N."/>
            <person name="Rokas A."/>
            <person name="Wright K.J."/>
            <person name="Zuzow R."/>
            <person name="Dirks W."/>
            <person name="Good M."/>
            <person name="Goodstein D."/>
            <person name="Lemons D."/>
            <person name="Li W."/>
            <person name="Lyons J.B."/>
            <person name="Morris A."/>
            <person name="Nichols S."/>
            <person name="Richter D.J."/>
            <person name="Salamov A."/>
            <person name="Bork P."/>
            <person name="Lim W.A."/>
            <person name="Manning G."/>
            <person name="Miller W.T."/>
            <person name="McGinnis W."/>
            <person name="Shapiro H."/>
            <person name="Tjian R."/>
            <person name="Grigoriev I.V."/>
            <person name="Rokhsar D."/>
        </authorList>
    </citation>
    <scope>NUCLEOTIDE SEQUENCE [LARGE SCALE GENOMIC DNA]</scope>
    <source>
        <strain evidence="10">MX1 / ATCC 50154</strain>
    </source>
</reference>
<keyword evidence="5 7" id="KW-0472">Membrane</keyword>
<feature type="transmembrane region" description="Helical" evidence="7">
    <location>
        <begin position="105"/>
        <end position="123"/>
    </location>
</feature>
<dbReference type="GO" id="GO:0016020">
    <property type="term" value="C:membrane"/>
    <property type="evidence" value="ECO:0000318"/>
    <property type="project" value="GO_Central"/>
</dbReference>
<dbReference type="InterPro" id="IPR036259">
    <property type="entry name" value="MFS_trans_sf"/>
</dbReference>
<comment type="similarity">
    <text evidence="6">Belongs to the major facilitator superfamily. Spinster (TC 2.A.1.49) family.</text>
</comment>
<evidence type="ECO:0000256" key="1">
    <source>
        <dbReference type="ARBA" id="ARBA00004141"/>
    </source>
</evidence>
<sequence>MAKGMVEGGVGLNARCPTTLRVLVLGLLLLIFILNQADRQLLPVLISGGLKCNSSAASQSPNSTNTSYSGVSVSAWFDVSGLHTQGDADADCLSFSDTMEGLLKGPTFTVIYATAGVVLAYLGDRHRRSLVLAVAAIFWSLTTAALYFIQSFWQLMLLRFALGLGEAVYSPVAITTIAALHEPRTRGTAMAIFYTGVYIGGGMGYIAGAVNERFGWRRTFLAFGLPGLVLGCIYAVAARRSDVYSDGRKDRAHHSFWAVARVLWRSPYRLVFVLMCFAAAVRNVAGYALGAYFPSFFRERFDLDDDAYAHTMVAMGIIVTVGGSCGSLIGGRVSDKLSRVTTASKCYIIAVSQVKHQTSNPMAAMSRHCLLPYDLLIRL</sequence>
<evidence type="ECO:0000256" key="5">
    <source>
        <dbReference type="ARBA" id="ARBA00023136"/>
    </source>
</evidence>
<name>A9V597_MONBE</name>
<evidence type="ECO:0000256" key="4">
    <source>
        <dbReference type="ARBA" id="ARBA00022989"/>
    </source>
</evidence>
<dbReference type="InParanoid" id="A9V597"/>
<dbReference type="GeneID" id="5893175"/>
<protein>
    <recommendedName>
        <fullName evidence="8">Major facilitator superfamily (MFS) profile domain-containing protein</fullName>
    </recommendedName>
</protein>
<evidence type="ECO:0000313" key="10">
    <source>
        <dbReference type="Proteomes" id="UP000001357"/>
    </source>
</evidence>
<dbReference type="InterPro" id="IPR044770">
    <property type="entry name" value="MFS_spinster-like"/>
</dbReference>
<dbReference type="RefSeq" id="XP_001747852.1">
    <property type="nucleotide sequence ID" value="XM_001747800.1"/>
</dbReference>
<feature type="domain" description="Major facilitator superfamily (MFS) profile" evidence="8">
    <location>
        <begin position="24"/>
        <end position="379"/>
    </location>
</feature>
<dbReference type="SUPFAM" id="SSF103473">
    <property type="entry name" value="MFS general substrate transporter"/>
    <property type="match status" value="1"/>
</dbReference>
<evidence type="ECO:0000256" key="2">
    <source>
        <dbReference type="ARBA" id="ARBA00022448"/>
    </source>
</evidence>
<evidence type="ECO:0000259" key="8">
    <source>
        <dbReference type="PROSITE" id="PS50850"/>
    </source>
</evidence>
<evidence type="ECO:0000313" key="9">
    <source>
        <dbReference type="EMBL" id="EDQ87239.1"/>
    </source>
</evidence>
<dbReference type="Gene3D" id="1.20.1250.20">
    <property type="entry name" value="MFS general substrate transporter like domains"/>
    <property type="match status" value="1"/>
</dbReference>
<dbReference type="PANTHER" id="PTHR23505">
    <property type="entry name" value="SPINSTER"/>
    <property type="match status" value="1"/>
</dbReference>
<feature type="transmembrane region" description="Helical" evidence="7">
    <location>
        <begin position="191"/>
        <end position="208"/>
    </location>
</feature>
<dbReference type="EMBL" id="CH991560">
    <property type="protein sequence ID" value="EDQ87239.1"/>
    <property type="molecule type" value="Genomic_DNA"/>
</dbReference>
<evidence type="ECO:0000256" key="3">
    <source>
        <dbReference type="ARBA" id="ARBA00022692"/>
    </source>
</evidence>
<evidence type="ECO:0000256" key="7">
    <source>
        <dbReference type="SAM" id="Phobius"/>
    </source>
</evidence>
<keyword evidence="2" id="KW-0813">Transport</keyword>
<feature type="transmembrane region" description="Helical" evidence="7">
    <location>
        <begin position="270"/>
        <end position="295"/>
    </location>
</feature>
<dbReference type="PROSITE" id="PS50850">
    <property type="entry name" value="MFS"/>
    <property type="match status" value="1"/>
</dbReference>
<dbReference type="InterPro" id="IPR011701">
    <property type="entry name" value="MFS"/>
</dbReference>
<keyword evidence="10" id="KW-1185">Reference proteome</keyword>
<organism evidence="9 10">
    <name type="scientific">Monosiga brevicollis</name>
    <name type="common">Choanoflagellate</name>
    <dbReference type="NCBI Taxonomy" id="81824"/>
    <lineage>
        <taxon>Eukaryota</taxon>
        <taxon>Choanoflagellata</taxon>
        <taxon>Craspedida</taxon>
        <taxon>Salpingoecidae</taxon>
        <taxon>Monosiga</taxon>
    </lineage>
</organism>
<keyword evidence="3 7" id="KW-0812">Transmembrane</keyword>
<evidence type="ECO:0000256" key="6">
    <source>
        <dbReference type="ARBA" id="ARBA00024338"/>
    </source>
</evidence>
<dbReference type="GO" id="GO:0022857">
    <property type="term" value="F:transmembrane transporter activity"/>
    <property type="evidence" value="ECO:0000318"/>
    <property type="project" value="GO_Central"/>
</dbReference>
<feature type="transmembrane region" description="Helical" evidence="7">
    <location>
        <begin position="130"/>
        <end position="150"/>
    </location>
</feature>
<dbReference type="Proteomes" id="UP000001357">
    <property type="component" value="Unassembled WGS sequence"/>
</dbReference>